<dbReference type="Pfam" id="PF00675">
    <property type="entry name" value="Peptidase_M16"/>
    <property type="match status" value="1"/>
</dbReference>
<accession>A0ABS1ZBG6</accession>
<dbReference type="Pfam" id="PF05193">
    <property type="entry name" value="Peptidase_M16_C"/>
    <property type="match status" value="1"/>
</dbReference>
<evidence type="ECO:0000256" key="6">
    <source>
        <dbReference type="SAM" id="SignalP"/>
    </source>
</evidence>
<evidence type="ECO:0000256" key="5">
    <source>
        <dbReference type="ARBA" id="ARBA00023049"/>
    </source>
</evidence>
<protein>
    <submittedName>
        <fullName evidence="9">Insulinase family protein</fullName>
    </submittedName>
</protein>
<evidence type="ECO:0000256" key="2">
    <source>
        <dbReference type="ARBA" id="ARBA00022670"/>
    </source>
</evidence>
<keyword evidence="2" id="KW-0645">Protease</keyword>
<keyword evidence="3" id="KW-0378">Hydrolase</keyword>
<evidence type="ECO:0000313" key="10">
    <source>
        <dbReference type="Proteomes" id="UP000809529"/>
    </source>
</evidence>
<sequence>MKRSILGRWLITLWLPATAFAIPAPSTQEFILDNGLKLIVHEDHRSAVVHTHLWYRVGSNNEPPGQSGISHAVEHMVFNGSSKLCSGEGDHILQTLGGSDNATTRNDTTLYFQTLAPHALGVSFEILADRMSTAHLSAAQWLGEREVIKNERSESVDNSHVQRGLEMTLRIASPSSAAGNPTIGWKHDLDRLNVEELQHWYRRWYAPNNAILVVTGGIETEHVKALAERYFGGIARREVPVNKIALEVAAPGERKITQYFAHQPAMLHMLFNVPSMSTQTDPRTAPSLELLRELLAGGRSALLNAQLVHNEALLIAVTAEYNAISRSDELFSITSFPDLEKAKSTDAATQRIWAVIDSLKNAPPALEDLERARTQLIAQQVFKRDELEDHARYLGELEIADLSWRTQQARLDVMKSITPEDIQRTAQRFLVRDRLTTSAVLPLERAHE</sequence>
<gene>
    <name evidence="9" type="ORF">GYN02_01260</name>
</gene>
<evidence type="ECO:0000256" key="4">
    <source>
        <dbReference type="ARBA" id="ARBA00022833"/>
    </source>
</evidence>
<evidence type="ECO:0000259" key="8">
    <source>
        <dbReference type="Pfam" id="PF05193"/>
    </source>
</evidence>
<dbReference type="InterPro" id="IPR011765">
    <property type="entry name" value="Pept_M16_N"/>
</dbReference>
<dbReference type="Proteomes" id="UP000809529">
    <property type="component" value="Unassembled WGS sequence"/>
</dbReference>
<dbReference type="PANTHER" id="PTHR43690">
    <property type="entry name" value="NARDILYSIN"/>
    <property type="match status" value="1"/>
</dbReference>
<dbReference type="Gene3D" id="3.30.830.10">
    <property type="entry name" value="Metalloenzyme, LuxS/M16 peptidase-like"/>
    <property type="match status" value="2"/>
</dbReference>
<dbReference type="PANTHER" id="PTHR43690:SF17">
    <property type="entry name" value="PROTEIN YHJJ"/>
    <property type="match status" value="1"/>
</dbReference>
<feature type="chain" id="PRO_5046936110" evidence="6">
    <location>
        <begin position="20"/>
        <end position="448"/>
    </location>
</feature>
<dbReference type="RefSeq" id="WP_203302007.1">
    <property type="nucleotide sequence ID" value="NZ_JAAEBW010000001.1"/>
</dbReference>
<dbReference type="InterPro" id="IPR007863">
    <property type="entry name" value="Peptidase_M16_C"/>
</dbReference>
<evidence type="ECO:0000313" key="9">
    <source>
        <dbReference type="EMBL" id="MBM1193804.1"/>
    </source>
</evidence>
<dbReference type="InterPro" id="IPR011249">
    <property type="entry name" value="Metalloenz_LuxS/M16"/>
</dbReference>
<keyword evidence="6" id="KW-0732">Signal</keyword>
<dbReference type="SUPFAM" id="SSF63411">
    <property type="entry name" value="LuxS/MPP-like metallohydrolase"/>
    <property type="match status" value="2"/>
</dbReference>
<keyword evidence="4" id="KW-0862">Zinc</keyword>
<evidence type="ECO:0000256" key="1">
    <source>
        <dbReference type="ARBA" id="ARBA00007261"/>
    </source>
</evidence>
<feature type="domain" description="Peptidase M16 N-terminal" evidence="7">
    <location>
        <begin position="40"/>
        <end position="170"/>
    </location>
</feature>
<feature type="signal peptide" evidence="6">
    <location>
        <begin position="1"/>
        <end position="19"/>
    </location>
</feature>
<dbReference type="InterPro" id="IPR050626">
    <property type="entry name" value="Peptidase_M16"/>
</dbReference>
<dbReference type="EMBL" id="JAAEBW010000001">
    <property type="protein sequence ID" value="MBM1193804.1"/>
    <property type="molecule type" value="Genomic_DNA"/>
</dbReference>
<evidence type="ECO:0000256" key="3">
    <source>
        <dbReference type="ARBA" id="ARBA00022801"/>
    </source>
</evidence>
<evidence type="ECO:0000259" key="7">
    <source>
        <dbReference type="Pfam" id="PF00675"/>
    </source>
</evidence>
<comment type="caution">
    <text evidence="9">The sequence shown here is derived from an EMBL/GenBank/DDBJ whole genome shotgun (WGS) entry which is preliminary data.</text>
</comment>
<proteinExistence type="inferred from homology"/>
<name>A0ABS1ZBG6_9PSED</name>
<keyword evidence="5" id="KW-0482">Metalloprotease</keyword>
<organism evidence="9 10">
    <name type="scientific">Pseudomonas weihenstephanensis</name>
    <dbReference type="NCBI Taxonomy" id="1608994"/>
    <lineage>
        <taxon>Bacteria</taxon>
        <taxon>Pseudomonadati</taxon>
        <taxon>Pseudomonadota</taxon>
        <taxon>Gammaproteobacteria</taxon>
        <taxon>Pseudomonadales</taxon>
        <taxon>Pseudomonadaceae</taxon>
        <taxon>Pseudomonas</taxon>
    </lineage>
</organism>
<comment type="similarity">
    <text evidence="1">Belongs to the peptidase M16 family.</text>
</comment>
<reference evidence="9 10" key="1">
    <citation type="submission" date="2020-01" db="EMBL/GenBank/DDBJ databases">
        <title>Comparative genomics of meat spoilage bacteria.</title>
        <authorList>
            <person name="Hilgarth M."/>
            <person name="Vogel R.F."/>
        </authorList>
    </citation>
    <scope>NUCLEOTIDE SEQUENCE [LARGE SCALE GENOMIC DNA]</scope>
    <source>
        <strain evidence="9 10">TMW2.2077</strain>
    </source>
</reference>
<feature type="domain" description="Peptidase M16 C-terminal" evidence="8">
    <location>
        <begin position="192"/>
        <end position="376"/>
    </location>
</feature>
<keyword evidence="10" id="KW-1185">Reference proteome</keyword>